<dbReference type="Proteomes" id="UP000325577">
    <property type="component" value="Linkage Group LG8"/>
</dbReference>
<reference evidence="1 2" key="1">
    <citation type="submission" date="2019-09" db="EMBL/GenBank/DDBJ databases">
        <title>A chromosome-level genome assembly of the Chinese tupelo Nyssa sinensis.</title>
        <authorList>
            <person name="Yang X."/>
            <person name="Kang M."/>
            <person name="Yang Y."/>
            <person name="Xiong H."/>
            <person name="Wang M."/>
            <person name="Zhang Z."/>
            <person name="Wang Z."/>
            <person name="Wu H."/>
            <person name="Ma T."/>
            <person name="Liu J."/>
            <person name="Xi Z."/>
        </authorList>
    </citation>
    <scope>NUCLEOTIDE SEQUENCE [LARGE SCALE GENOMIC DNA]</scope>
    <source>
        <strain evidence="1">J267</strain>
        <tissue evidence="1">Leaf</tissue>
    </source>
</reference>
<protein>
    <submittedName>
        <fullName evidence="1">Uncharacterized protein</fullName>
    </submittedName>
</protein>
<name>A0A5J4ZIJ4_9ASTE</name>
<dbReference type="EMBL" id="CM018051">
    <property type="protein sequence ID" value="KAA8517322.1"/>
    <property type="molecule type" value="Genomic_DNA"/>
</dbReference>
<evidence type="ECO:0000313" key="1">
    <source>
        <dbReference type="EMBL" id="KAA8517322.1"/>
    </source>
</evidence>
<gene>
    <name evidence="1" type="ORF">F0562_017615</name>
</gene>
<sequence>MEVVMALSTIRRAIGAITSSSIAEVAGNVVPDLEILIVKAMEQRWVWDQQWRMRRSSTAWYRGAVDQMVVEIYRKEDFDLAQPIHADLAKNRVTGSSIAWWKWNPNAHHIACNGLDFDPDLQHMPLFW</sequence>
<keyword evidence="2" id="KW-1185">Reference proteome</keyword>
<dbReference type="AlphaFoldDB" id="A0A5J4ZIJ4"/>
<dbReference type="OrthoDB" id="260091at2759"/>
<proteinExistence type="predicted"/>
<evidence type="ECO:0000313" key="2">
    <source>
        <dbReference type="Proteomes" id="UP000325577"/>
    </source>
</evidence>
<accession>A0A5J4ZIJ4</accession>
<organism evidence="1 2">
    <name type="scientific">Nyssa sinensis</name>
    <dbReference type="NCBI Taxonomy" id="561372"/>
    <lineage>
        <taxon>Eukaryota</taxon>
        <taxon>Viridiplantae</taxon>
        <taxon>Streptophyta</taxon>
        <taxon>Embryophyta</taxon>
        <taxon>Tracheophyta</taxon>
        <taxon>Spermatophyta</taxon>
        <taxon>Magnoliopsida</taxon>
        <taxon>eudicotyledons</taxon>
        <taxon>Gunneridae</taxon>
        <taxon>Pentapetalae</taxon>
        <taxon>asterids</taxon>
        <taxon>Cornales</taxon>
        <taxon>Nyssaceae</taxon>
        <taxon>Nyssa</taxon>
    </lineage>
</organism>